<dbReference type="Gene3D" id="6.10.340.10">
    <property type="match status" value="1"/>
</dbReference>
<evidence type="ECO:0000256" key="6">
    <source>
        <dbReference type="ARBA" id="ARBA00023136"/>
    </source>
</evidence>
<evidence type="ECO:0000256" key="9">
    <source>
        <dbReference type="PROSITE-ProRule" id="PRU00284"/>
    </source>
</evidence>
<evidence type="ECO:0000256" key="5">
    <source>
        <dbReference type="ARBA" id="ARBA00022989"/>
    </source>
</evidence>
<keyword evidence="7 9" id="KW-0807">Transducer</keyword>
<reference evidence="13 14" key="1">
    <citation type="submission" date="2020-08" db="EMBL/GenBank/DDBJ databases">
        <title>A Genomic Blueprint of the Chicken Gut Microbiome.</title>
        <authorList>
            <person name="Gilroy R."/>
            <person name="Ravi A."/>
            <person name="Getino M."/>
            <person name="Pursley I."/>
            <person name="Horton D.L."/>
            <person name="Alikhan N.-F."/>
            <person name="Baker D."/>
            <person name="Gharbi K."/>
            <person name="Hall N."/>
            <person name="Watson M."/>
            <person name="Adriaenssens E.M."/>
            <person name="Foster-Nyarko E."/>
            <person name="Jarju S."/>
            <person name="Secka A."/>
            <person name="Antonio M."/>
            <person name="Oren A."/>
            <person name="Chaudhuri R."/>
            <person name="La Ragione R.M."/>
            <person name="Hildebrand F."/>
            <person name="Pallen M.J."/>
        </authorList>
    </citation>
    <scope>NUCLEOTIDE SEQUENCE [LARGE SCALE GENOMIC DNA]</scope>
    <source>
        <strain evidence="13 14">N37</strain>
    </source>
</reference>
<dbReference type="Pfam" id="PF02743">
    <property type="entry name" value="dCache_1"/>
    <property type="match status" value="1"/>
</dbReference>
<evidence type="ECO:0000313" key="13">
    <source>
        <dbReference type="EMBL" id="MBD8047366.1"/>
    </source>
</evidence>
<evidence type="ECO:0000256" key="3">
    <source>
        <dbReference type="ARBA" id="ARBA00022500"/>
    </source>
</evidence>
<gene>
    <name evidence="13" type="ORF">H9637_10010</name>
</gene>
<dbReference type="SUPFAM" id="SSF58104">
    <property type="entry name" value="Methyl-accepting chemotaxis protein (MCP) signaling domain"/>
    <property type="match status" value="1"/>
</dbReference>
<evidence type="ECO:0000313" key="14">
    <source>
        <dbReference type="Proteomes" id="UP000627166"/>
    </source>
</evidence>
<keyword evidence="14" id="KW-1185">Reference proteome</keyword>
<keyword evidence="2" id="KW-1003">Cell membrane</keyword>
<evidence type="ECO:0000256" key="2">
    <source>
        <dbReference type="ARBA" id="ARBA00022475"/>
    </source>
</evidence>
<keyword evidence="5 10" id="KW-1133">Transmembrane helix</keyword>
<feature type="domain" description="HAMP" evidence="12">
    <location>
        <begin position="322"/>
        <end position="376"/>
    </location>
</feature>
<evidence type="ECO:0000259" key="12">
    <source>
        <dbReference type="PROSITE" id="PS50885"/>
    </source>
</evidence>
<dbReference type="PROSITE" id="PS50885">
    <property type="entry name" value="HAMP"/>
    <property type="match status" value="1"/>
</dbReference>
<keyword evidence="6 10" id="KW-0472">Membrane</keyword>
<evidence type="ECO:0000256" key="1">
    <source>
        <dbReference type="ARBA" id="ARBA00004651"/>
    </source>
</evidence>
<keyword evidence="4 10" id="KW-0812">Transmembrane</keyword>
<comment type="caution">
    <text evidence="13">The sequence shown here is derived from an EMBL/GenBank/DDBJ whole genome shotgun (WGS) entry which is preliminary data.</text>
</comment>
<dbReference type="InterPro" id="IPR033479">
    <property type="entry name" value="dCache_1"/>
</dbReference>
<evidence type="ECO:0008006" key="15">
    <source>
        <dbReference type="Google" id="ProtNLM"/>
    </source>
</evidence>
<dbReference type="Pfam" id="PF00015">
    <property type="entry name" value="MCPsignal"/>
    <property type="match status" value="1"/>
</dbReference>
<dbReference type="PROSITE" id="PS50111">
    <property type="entry name" value="CHEMOTAXIS_TRANSDUC_2"/>
    <property type="match status" value="1"/>
</dbReference>
<dbReference type="Gene3D" id="3.30.450.20">
    <property type="entry name" value="PAS domain"/>
    <property type="match status" value="2"/>
</dbReference>
<keyword evidence="3" id="KW-0145">Chemotaxis</keyword>
<dbReference type="InterPro" id="IPR003660">
    <property type="entry name" value="HAMP_dom"/>
</dbReference>
<dbReference type="InterPro" id="IPR004089">
    <property type="entry name" value="MCPsignal_dom"/>
</dbReference>
<proteinExistence type="inferred from homology"/>
<protein>
    <recommendedName>
        <fullName evidence="15">Methyl-accepting chemotaxis protein</fullName>
    </recommendedName>
</protein>
<evidence type="ECO:0000256" key="10">
    <source>
        <dbReference type="SAM" id="Phobius"/>
    </source>
</evidence>
<dbReference type="CDD" id="cd18773">
    <property type="entry name" value="PDC1_HK_sensor"/>
    <property type="match status" value="1"/>
</dbReference>
<comment type="similarity">
    <text evidence="8">Belongs to the methyl-accepting chemotaxis (MCP) protein family.</text>
</comment>
<dbReference type="PANTHER" id="PTHR32089:SF112">
    <property type="entry name" value="LYSOZYME-LIKE PROTEIN-RELATED"/>
    <property type="match status" value="1"/>
</dbReference>
<organism evidence="13 14">
    <name type="scientific">Clostridium faecium</name>
    <dbReference type="NCBI Taxonomy" id="2762223"/>
    <lineage>
        <taxon>Bacteria</taxon>
        <taxon>Bacillati</taxon>
        <taxon>Bacillota</taxon>
        <taxon>Clostridia</taxon>
        <taxon>Eubacteriales</taxon>
        <taxon>Clostridiaceae</taxon>
        <taxon>Clostridium</taxon>
    </lineage>
</organism>
<evidence type="ECO:0000256" key="8">
    <source>
        <dbReference type="ARBA" id="ARBA00029447"/>
    </source>
</evidence>
<dbReference type="RefSeq" id="WP_191740333.1">
    <property type="nucleotide sequence ID" value="NZ_JACSQB010000074.1"/>
</dbReference>
<dbReference type="SUPFAM" id="SSF103190">
    <property type="entry name" value="Sensory domain-like"/>
    <property type="match status" value="1"/>
</dbReference>
<dbReference type="Gene3D" id="1.10.287.950">
    <property type="entry name" value="Methyl-accepting chemotaxis protein"/>
    <property type="match status" value="1"/>
</dbReference>
<evidence type="ECO:0000256" key="4">
    <source>
        <dbReference type="ARBA" id="ARBA00022692"/>
    </source>
</evidence>
<accession>A0ABR8YTU3</accession>
<name>A0ABR8YTU3_9CLOT</name>
<dbReference type="SMART" id="SM00283">
    <property type="entry name" value="MA"/>
    <property type="match status" value="1"/>
</dbReference>
<dbReference type="Proteomes" id="UP000627166">
    <property type="component" value="Unassembled WGS sequence"/>
</dbReference>
<feature type="transmembrane region" description="Helical" evidence="10">
    <location>
        <begin position="299"/>
        <end position="320"/>
    </location>
</feature>
<comment type="subcellular location">
    <subcellularLocation>
        <location evidence="1">Cell membrane</location>
        <topology evidence="1">Multi-pass membrane protein</topology>
    </subcellularLocation>
</comment>
<dbReference type="EMBL" id="JACSQB010000074">
    <property type="protein sequence ID" value="MBD8047366.1"/>
    <property type="molecule type" value="Genomic_DNA"/>
</dbReference>
<sequence length="682" mass="75842">MKIKIKKGKGKEKKKITLRSNLSLSLRNELFILVVIVSLLPISILGINTGKAVYNSANNEYIITTANKVENIGKEMENIIKFNSNLMNILSEEETIKSGFKSKKNKDIVFDTFTNVKANSSDILSIYYANEKKELYLYPEVKLESNYDPTSREWYTSAKGEKKLVISKPYVDAFTGKQIFTISKKVTDKDGSLIGVMAMDIDLTTLSENVNTSSIGSEGFVLITYNDENVIASSKEELIGIDLSKEQWGKDLITTENMGVFKFEDNNYYIQKHINGELGYTTYGLSSIKEIQREIRKALFIPIITIIFIAIFAIVIILVLSSKLVKIMKNLMDILYRTRNGDFTTRIPTKGVFTKEIKEISNAVNAMMDDIVLLLKNIIEASTELSTSSSSLTNIVGDSKIANSDISAAISQMAQGANEQSIILDENASLTVELGEDIKNIVSYSEDVMNQCEEAKKLIFNGKESIEDFSELFKDNSRAVVETVNKAKILQENSKKINIILDTIKTITHKTNLLALNASIEAARAGEAGKGFVVVANEVKKLAEQSTTSAEEIEKVIEENISDIDKVIKEVTLSKEISDKTSNKVENTFKIFEEINSSIGVLQENINGVNKTLTNINSTKDGLIERMQNISVVAEEAAASSEEISASSEDQNNRFEKVVLSAEDLEVLSEKLKEVVSKFKIN</sequence>
<dbReference type="PANTHER" id="PTHR32089">
    <property type="entry name" value="METHYL-ACCEPTING CHEMOTAXIS PROTEIN MCPB"/>
    <property type="match status" value="1"/>
</dbReference>
<evidence type="ECO:0000259" key="11">
    <source>
        <dbReference type="PROSITE" id="PS50111"/>
    </source>
</evidence>
<dbReference type="InterPro" id="IPR029151">
    <property type="entry name" value="Sensor-like_sf"/>
</dbReference>
<evidence type="ECO:0000256" key="7">
    <source>
        <dbReference type="ARBA" id="ARBA00023224"/>
    </source>
</evidence>
<feature type="domain" description="Methyl-accepting transducer" evidence="11">
    <location>
        <begin position="395"/>
        <end position="652"/>
    </location>
</feature>